<feature type="region of interest" description="Disordered" evidence="1">
    <location>
        <begin position="99"/>
        <end position="122"/>
    </location>
</feature>
<name>A0A1H8F360_9RHOB</name>
<protein>
    <recommendedName>
        <fullName evidence="4">FlgN protein</fullName>
    </recommendedName>
</protein>
<keyword evidence="3" id="KW-1185">Reference proteome</keyword>
<dbReference type="RefSeq" id="WP_091845000.1">
    <property type="nucleotide sequence ID" value="NZ_FOCM01000003.1"/>
</dbReference>
<proteinExistence type="predicted"/>
<gene>
    <name evidence="2" type="ORF">SAMN04488011_103195</name>
</gene>
<organism evidence="2 3">
    <name type="scientific">Palleronia pelagia</name>
    <dbReference type="NCBI Taxonomy" id="387096"/>
    <lineage>
        <taxon>Bacteria</taxon>
        <taxon>Pseudomonadati</taxon>
        <taxon>Pseudomonadota</taxon>
        <taxon>Alphaproteobacteria</taxon>
        <taxon>Rhodobacterales</taxon>
        <taxon>Roseobacteraceae</taxon>
        <taxon>Palleronia</taxon>
    </lineage>
</organism>
<dbReference type="Proteomes" id="UP000199372">
    <property type="component" value="Unassembled WGS sequence"/>
</dbReference>
<evidence type="ECO:0000256" key="1">
    <source>
        <dbReference type="SAM" id="MobiDB-lite"/>
    </source>
</evidence>
<sequence>MSRAGRALDALETTLKREIAAMERGDFETLVETRQKKETQGAELENALSENPGAISRDRLFGLRQLLDRNAVGLTAAMEATGTAAKEVIEARKALTINGKYGPTGKKRAEKTAPGAGMNKVF</sequence>
<dbReference type="EMBL" id="FOCM01000003">
    <property type="protein sequence ID" value="SEN26096.1"/>
    <property type="molecule type" value="Genomic_DNA"/>
</dbReference>
<evidence type="ECO:0000313" key="2">
    <source>
        <dbReference type="EMBL" id="SEN26096.1"/>
    </source>
</evidence>
<reference evidence="3" key="1">
    <citation type="submission" date="2016-10" db="EMBL/GenBank/DDBJ databases">
        <authorList>
            <person name="Varghese N."/>
            <person name="Submissions S."/>
        </authorList>
    </citation>
    <scope>NUCLEOTIDE SEQUENCE [LARGE SCALE GENOMIC DNA]</scope>
    <source>
        <strain evidence="3">DSM 26893</strain>
    </source>
</reference>
<dbReference type="AlphaFoldDB" id="A0A1H8F360"/>
<evidence type="ECO:0008006" key="4">
    <source>
        <dbReference type="Google" id="ProtNLM"/>
    </source>
</evidence>
<accession>A0A1H8F360</accession>
<evidence type="ECO:0000313" key="3">
    <source>
        <dbReference type="Proteomes" id="UP000199372"/>
    </source>
</evidence>